<dbReference type="EMBL" id="JANFQO010000009">
    <property type="protein sequence ID" value="MCQ4165389.1"/>
    <property type="molecule type" value="Genomic_DNA"/>
</dbReference>
<proteinExistence type="predicted"/>
<dbReference type="Pfam" id="PF01650">
    <property type="entry name" value="Peptidase_C13"/>
    <property type="match status" value="1"/>
</dbReference>
<dbReference type="SUPFAM" id="SSF52129">
    <property type="entry name" value="Caspase-like"/>
    <property type="match status" value="1"/>
</dbReference>
<gene>
    <name evidence="2" type="ORF">NM961_11775</name>
</gene>
<dbReference type="InterPro" id="IPR029030">
    <property type="entry name" value="Caspase-like_dom_sf"/>
</dbReference>
<dbReference type="InterPro" id="IPR001096">
    <property type="entry name" value="Peptidase_C13"/>
</dbReference>
<protein>
    <submittedName>
        <fullName evidence="2">C13 family peptidase</fullName>
    </submittedName>
</protein>
<evidence type="ECO:0000313" key="2">
    <source>
        <dbReference type="EMBL" id="MCQ4165389.1"/>
    </source>
</evidence>
<comment type="caution">
    <text evidence="2">The sequence shown here is derived from an EMBL/GenBank/DDBJ whole genome shotgun (WGS) entry which is preliminary data.</text>
</comment>
<name>A0ABT1QSZ3_9GAMM</name>
<feature type="region of interest" description="Disordered" evidence="1">
    <location>
        <begin position="356"/>
        <end position="377"/>
    </location>
</feature>
<feature type="region of interest" description="Disordered" evidence="1">
    <location>
        <begin position="32"/>
        <end position="55"/>
    </location>
</feature>
<organism evidence="2 3">
    <name type="scientific">Tahibacter harae</name>
    <dbReference type="NCBI Taxonomy" id="2963937"/>
    <lineage>
        <taxon>Bacteria</taxon>
        <taxon>Pseudomonadati</taxon>
        <taxon>Pseudomonadota</taxon>
        <taxon>Gammaproteobacteria</taxon>
        <taxon>Lysobacterales</taxon>
        <taxon>Rhodanobacteraceae</taxon>
        <taxon>Tahibacter</taxon>
    </lineage>
</organism>
<dbReference type="Proteomes" id="UP001165498">
    <property type="component" value="Unassembled WGS sequence"/>
</dbReference>
<accession>A0ABT1QSZ3</accession>
<dbReference type="RefSeq" id="WP_255914555.1">
    <property type="nucleotide sequence ID" value="NZ_JANFQO010000009.1"/>
</dbReference>
<evidence type="ECO:0000313" key="3">
    <source>
        <dbReference type="Proteomes" id="UP001165498"/>
    </source>
</evidence>
<reference evidence="2" key="1">
    <citation type="submission" date="2022-07" db="EMBL/GenBank/DDBJ databases">
        <title>Tahibacter sp., a new gammaproteobacterium isolated from the silt sample collected at pig farm.</title>
        <authorList>
            <person name="Chen H."/>
        </authorList>
    </citation>
    <scope>NUCLEOTIDE SEQUENCE</scope>
    <source>
        <strain evidence="2">P2K</strain>
    </source>
</reference>
<dbReference type="Gene3D" id="3.40.50.1460">
    <property type="match status" value="1"/>
</dbReference>
<feature type="compositionally biased region" description="Polar residues" evidence="1">
    <location>
        <begin position="360"/>
        <end position="377"/>
    </location>
</feature>
<sequence>MAQGQARRTVLALLAGLGLGLLLGREFPAPRDAGPAGAPPAVAAPATVAAATDSGDDPAALRARAETQVQVMANLHALYSFVGEWLPGLLPAAPSDDGVDYSAERVLYDQHRLVDAALAALRPQTRGKTDLYVVAFAGDGGENVFRNETEYVEKLFSRRFDAAGRVVVLQNNPHTLEQRPLATWSNLELVLDGLLQHNRFDPDEDILLLFMTSHGGEDHYLYVGMDDLPLDWIGADDLARILNARPFRWKVSIISACYSGGFIDTLKNSTSMVITAARKDRTSFGCGAESDITYFGDAFLVQGLNQTDSFRGAFEIARQLIAEWEERDKQTPSEPQIASTPLIEAKLDDWRRGIRLGPPQTFQVAGTAQSSEKSTKQ</sequence>
<feature type="compositionally biased region" description="Low complexity" evidence="1">
    <location>
        <begin position="32"/>
        <end position="53"/>
    </location>
</feature>
<keyword evidence="3" id="KW-1185">Reference proteome</keyword>
<evidence type="ECO:0000256" key="1">
    <source>
        <dbReference type="SAM" id="MobiDB-lite"/>
    </source>
</evidence>